<dbReference type="Pfam" id="PF13516">
    <property type="entry name" value="LRR_6"/>
    <property type="match status" value="1"/>
</dbReference>
<dbReference type="Gene3D" id="3.80.10.10">
    <property type="entry name" value="Ribonuclease Inhibitor"/>
    <property type="match status" value="1"/>
</dbReference>
<dbReference type="OrthoDB" id="550575at2759"/>
<dbReference type="InterPro" id="IPR006553">
    <property type="entry name" value="Leu-rich_rpt_Cys-con_subtyp"/>
</dbReference>
<dbReference type="GO" id="GO:0019005">
    <property type="term" value="C:SCF ubiquitin ligase complex"/>
    <property type="evidence" value="ECO:0007669"/>
    <property type="project" value="TreeGrafter"/>
</dbReference>
<dbReference type="InterPro" id="IPR032675">
    <property type="entry name" value="LRR_dom_sf"/>
</dbReference>
<proteinExistence type="predicted"/>
<organism evidence="1 2">
    <name type="scientific">Glomus cerebriforme</name>
    <dbReference type="NCBI Taxonomy" id="658196"/>
    <lineage>
        <taxon>Eukaryota</taxon>
        <taxon>Fungi</taxon>
        <taxon>Fungi incertae sedis</taxon>
        <taxon>Mucoromycota</taxon>
        <taxon>Glomeromycotina</taxon>
        <taxon>Glomeromycetes</taxon>
        <taxon>Glomerales</taxon>
        <taxon>Glomeraceae</taxon>
        <taxon>Glomus</taxon>
    </lineage>
</organism>
<dbReference type="GO" id="GO:0031146">
    <property type="term" value="P:SCF-dependent proteasomal ubiquitin-dependent protein catabolic process"/>
    <property type="evidence" value="ECO:0007669"/>
    <property type="project" value="TreeGrafter"/>
</dbReference>
<evidence type="ECO:0008006" key="3">
    <source>
        <dbReference type="Google" id="ProtNLM"/>
    </source>
</evidence>
<evidence type="ECO:0000313" key="2">
    <source>
        <dbReference type="Proteomes" id="UP000265703"/>
    </source>
</evidence>
<name>A0A397SP34_9GLOM</name>
<accession>A0A397SP34</accession>
<dbReference type="AlphaFoldDB" id="A0A397SP34"/>
<gene>
    <name evidence="1" type="ORF">C1645_779223</name>
</gene>
<dbReference type="SMART" id="SM00367">
    <property type="entry name" value="LRR_CC"/>
    <property type="match status" value="2"/>
</dbReference>
<protein>
    <recommendedName>
        <fullName evidence="3">RNI-like protein</fullName>
    </recommendedName>
</protein>
<comment type="caution">
    <text evidence="1">The sequence shown here is derived from an EMBL/GenBank/DDBJ whole genome shotgun (WGS) entry which is preliminary data.</text>
</comment>
<dbReference type="STRING" id="658196.A0A397SP34"/>
<reference evidence="1 2" key="1">
    <citation type="submission" date="2018-06" db="EMBL/GenBank/DDBJ databases">
        <title>Comparative genomics reveals the genomic features of Rhizophagus irregularis, R. cerebriforme, R. diaphanum and Gigaspora rosea, and their symbiotic lifestyle signature.</title>
        <authorList>
            <person name="Morin E."/>
            <person name="San Clemente H."/>
            <person name="Chen E.C.H."/>
            <person name="De La Providencia I."/>
            <person name="Hainaut M."/>
            <person name="Kuo A."/>
            <person name="Kohler A."/>
            <person name="Murat C."/>
            <person name="Tang N."/>
            <person name="Roy S."/>
            <person name="Loubradou J."/>
            <person name="Henrissat B."/>
            <person name="Grigoriev I.V."/>
            <person name="Corradi N."/>
            <person name="Roux C."/>
            <person name="Martin F.M."/>
        </authorList>
    </citation>
    <scope>NUCLEOTIDE SEQUENCE [LARGE SCALE GENOMIC DNA]</scope>
    <source>
        <strain evidence="1 2">DAOM 227022</strain>
    </source>
</reference>
<sequence>MQYFSISDRAIKEIAKSCHKLEYFDIYGCGSSVTDLGIRAIACSCPKLKHLDLNNNSMIGNSAIRKIAHSFPNLKYLGSIFSPNEREKM</sequence>
<dbReference type="Proteomes" id="UP000265703">
    <property type="component" value="Unassembled WGS sequence"/>
</dbReference>
<dbReference type="EMBL" id="QKYT01000351">
    <property type="protein sequence ID" value="RIA86669.1"/>
    <property type="molecule type" value="Genomic_DNA"/>
</dbReference>
<dbReference type="InterPro" id="IPR001611">
    <property type="entry name" value="Leu-rich_rpt"/>
</dbReference>
<keyword evidence="2" id="KW-1185">Reference proteome</keyword>
<dbReference type="PANTHER" id="PTHR13318">
    <property type="entry name" value="PARTNER OF PAIRED, ISOFORM B-RELATED"/>
    <property type="match status" value="1"/>
</dbReference>
<evidence type="ECO:0000313" key="1">
    <source>
        <dbReference type="EMBL" id="RIA86669.1"/>
    </source>
</evidence>
<dbReference type="SUPFAM" id="SSF52047">
    <property type="entry name" value="RNI-like"/>
    <property type="match status" value="1"/>
</dbReference>